<reference evidence="2" key="1">
    <citation type="journal article" date="2019" name="Int. J. Syst. Evol. Microbiol.">
        <title>The Global Catalogue of Microorganisms (GCM) 10K type strain sequencing project: providing services to taxonomists for standard genome sequencing and annotation.</title>
        <authorList>
            <consortium name="The Broad Institute Genomics Platform"/>
            <consortium name="The Broad Institute Genome Sequencing Center for Infectious Disease"/>
            <person name="Wu L."/>
            <person name="Ma J."/>
        </authorList>
    </citation>
    <scope>NUCLEOTIDE SEQUENCE [LARGE SCALE GENOMIC DNA]</scope>
    <source>
        <strain evidence="2">JCM 9088</strain>
    </source>
</reference>
<comment type="caution">
    <text evidence="1">The sequence shown here is derived from an EMBL/GenBank/DDBJ whole genome shotgun (WGS) entry which is preliminary data.</text>
</comment>
<dbReference type="Proteomes" id="UP001500403">
    <property type="component" value="Unassembled WGS sequence"/>
</dbReference>
<gene>
    <name evidence="1" type="ORF">GCM10010446_12880</name>
</gene>
<dbReference type="EMBL" id="BAAAUD010000013">
    <property type="protein sequence ID" value="GAA2929724.1"/>
    <property type="molecule type" value="Genomic_DNA"/>
</dbReference>
<evidence type="ECO:0000313" key="2">
    <source>
        <dbReference type="Proteomes" id="UP001500403"/>
    </source>
</evidence>
<protein>
    <submittedName>
        <fullName evidence="1">Uncharacterized protein</fullName>
    </submittedName>
</protein>
<proteinExistence type="predicted"/>
<dbReference type="RefSeq" id="WP_344491997.1">
    <property type="nucleotide sequence ID" value="NZ_BAAAUD010000013.1"/>
</dbReference>
<organism evidence="1 2">
    <name type="scientific">Streptomyces enissocaesilis</name>
    <dbReference type="NCBI Taxonomy" id="332589"/>
    <lineage>
        <taxon>Bacteria</taxon>
        <taxon>Bacillati</taxon>
        <taxon>Actinomycetota</taxon>
        <taxon>Actinomycetes</taxon>
        <taxon>Kitasatosporales</taxon>
        <taxon>Streptomycetaceae</taxon>
        <taxon>Streptomyces</taxon>
        <taxon>Streptomyces rochei group</taxon>
    </lineage>
</organism>
<name>A0ABP6JDG9_9ACTN</name>
<accession>A0ABP6JDG9</accession>
<evidence type="ECO:0000313" key="1">
    <source>
        <dbReference type="EMBL" id="GAA2929724.1"/>
    </source>
</evidence>
<sequence>MTVQSETATPAPPVWWPEVATNAVRRRRFTGLLLAQATPRLVSPSVLQLDFPNQGAARAMRGSGNLDVLAEALEACGIQAEVEIVG</sequence>
<keyword evidence="2" id="KW-1185">Reference proteome</keyword>